<feature type="compositionally biased region" description="Low complexity" evidence="7">
    <location>
        <begin position="556"/>
        <end position="568"/>
    </location>
</feature>
<accession>A0A507FM21</accession>
<dbReference type="PANTHER" id="PTHR12461:SF106">
    <property type="entry name" value="BIFUNCTIONAL PEPTIDASE AND ARGINYL-HYDROXYLASE JMJD5"/>
    <property type="match status" value="1"/>
</dbReference>
<dbReference type="OrthoDB" id="47172at2759"/>
<keyword evidence="8" id="KW-0812">Transmembrane</keyword>
<evidence type="ECO:0000259" key="9">
    <source>
        <dbReference type="PROSITE" id="PS51184"/>
    </source>
</evidence>
<dbReference type="InterPro" id="IPR003347">
    <property type="entry name" value="JmjC_dom"/>
</dbReference>
<feature type="transmembrane region" description="Helical" evidence="8">
    <location>
        <begin position="20"/>
        <end position="45"/>
    </location>
</feature>
<dbReference type="PANTHER" id="PTHR12461">
    <property type="entry name" value="HYPOXIA-INDUCIBLE FACTOR 1 ALPHA INHIBITOR-RELATED"/>
    <property type="match status" value="1"/>
</dbReference>
<dbReference type="GO" id="GO:0046872">
    <property type="term" value="F:metal ion binding"/>
    <property type="evidence" value="ECO:0007669"/>
    <property type="project" value="UniProtKB-KW"/>
</dbReference>
<reference evidence="10 11" key="1">
    <citation type="journal article" date="2019" name="Sci. Rep.">
        <title>Comparative genomics of chytrid fungi reveal insights into the obligate biotrophic and pathogenic lifestyle of Synchytrium endobioticum.</title>
        <authorList>
            <person name="van de Vossenberg B.T.L.H."/>
            <person name="Warris S."/>
            <person name="Nguyen H.D.T."/>
            <person name="van Gent-Pelzer M.P.E."/>
            <person name="Joly D.L."/>
            <person name="van de Geest H.C."/>
            <person name="Bonants P.J.M."/>
            <person name="Smith D.S."/>
            <person name="Levesque C.A."/>
            <person name="van der Lee T.A.J."/>
        </authorList>
    </citation>
    <scope>NUCLEOTIDE SEQUENCE [LARGE SCALE GENOMIC DNA]</scope>
    <source>
        <strain evidence="10 11">CBS 675.73</strain>
    </source>
</reference>
<feature type="transmembrane region" description="Helical" evidence="8">
    <location>
        <begin position="57"/>
        <end position="81"/>
    </location>
</feature>
<dbReference type="PROSITE" id="PS51184">
    <property type="entry name" value="JMJC"/>
    <property type="match status" value="1"/>
</dbReference>
<keyword evidence="8" id="KW-0472">Membrane</keyword>
<keyword evidence="5" id="KW-0408">Iron</keyword>
<feature type="transmembrane region" description="Helical" evidence="8">
    <location>
        <begin position="170"/>
        <end position="192"/>
    </location>
</feature>
<gene>
    <name evidence="10" type="ORF">CcCBS67573_g01358</name>
</gene>
<comment type="caution">
    <text evidence="10">The sequence shown here is derived from an EMBL/GenBank/DDBJ whole genome shotgun (WGS) entry which is preliminary data.</text>
</comment>
<evidence type="ECO:0000256" key="8">
    <source>
        <dbReference type="SAM" id="Phobius"/>
    </source>
</evidence>
<organism evidence="10 11">
    <name type="scientific">Chytriomyces confervae</name>
    <dbReference type="NCBI Taxonomy" id="246404"/>
    <lineage>
        <taxon>Eukaryota</taxon>
        <taxon>Fungi</taxon>
        <taxon>Fungi incertae sedis</taxon>
        <taxon>Chytridiomycota</taxon>
        <taxon>Chytridiomycota incertae sedis</taxon>
        <taxon>Chytridiomycetes</taxon>
        <taxon>Chytridiales</taxon>
        <taxon>Chytriomycetaceae</taxon>
        <taxon>Chytriomyces</taxon>
    </lineage>
</organism>
<feature type="region of interest" description="Disordered" evidence="7">
    <location>
        <begin position="542"/>
        <end position="594"/>
    </location>
</feature>
<dbReference type="EMBL" id="QEAP01000022">
    <property type="protein sequence ID" value="TPX77364.1"/>
    <property type="molecule type" value="Genomic_DNA"/>
</dbReference>
<dbReference type="SUPFAM" id="SSF51197">
    <property type="entry name" value="Clavaminate synthase-like"/>
    <property type="match status" value="1"/>
</dbReference>
<evidence type="ECO:0000313" key="10">
    <source>
        <dbReference type="EMBL" id="TPX77364.1"/>
    </source>
</evidence>
<feature type="transmembrane region" description="Helical" evidence="8">
    <location>
        <begin position="134"/>
        <end position="158"/>
    </location>
</feature>
<dbReference type="GO" id="GO:0051864">
    <property type="term" value="F:histone H3K36 demethylase activity"/>
    <property type="evidence" value="ECO:0007669"/>
    <property type="project" value="TreeGrafter"/>
</dbReference>
<dbReference type="Gene3D" id="2.60.120.650">
    <property type="entry name" value="Cupin"/>
    <property type="match status" value="1"/>
</dbReference>
<proteinExistence type="predicted"/>
<dbReference type="Pfam" id="PF13621">
    <property type="entry name" value="Cupin_8"/>
    <property type="match status" value="1"/>
</dbReference>
<evidence type="ECO:0000256" key="5">
    <source>
        <dbReference type="ARBA" id="ARBA00023004"/>
    </source>
</evidence>
<sequence>MQGLFPGSWRDDISDADVAALYIDFWLTVVCAVELVVFFAYSLYLHGYGTGTNPHHLFSSFNSLLFLATAASIGWSLTRFFEVASGHDPLETGYFHLVVTFFMGSMELPYILLSWGRCRAIIETSFSARVRSSVIVMIQCTPIITHGQCIPLIVLWIWPQTKRQAAMAFSVWNATAAAFTVVCECIFILAFVRFLYRENILTVTATNYFSQQTQVTNGLKHGGEEAQMERLRLKVVAQYGLVAAGFILIAGSLFMLPAVLYNDENANVFASLTNLLANNAVLTLFFMKMNARTKYQRIRQRMHLPDFVKSPELGPLFTQAQRIALEDSLARNRSLHVTSLAILDRTNDLIAATPFNKVSLELRCTHEMASICRCLCLLDEYFSKEEAPSASSTILESAIAVLDKTLLTSGAPQQSALIHDLIDLINPLIHISPLKHAPPIGTSVTSHPPITNPIQIHSNPPSLNQFKTHVTTQNPCIIKNALDHWPALSAPSDPRTWTVDSLRSRFGSRIVPVETGSKYTDDSWSQQIMTMQQFIDTFIYRANGGGADDDDEQSDLSESSGSENSWGDDVADEQGVVRNTPKRSINSSASEPRKCPKQELQIAYLAQHTLFSQIPALYNDIAVPEYCYHRMDEDTHDEDESRMDEDIKISAWFGPCNTVSPLHTDPHDNLFAQVMGRKYVRLYPPSETAKVDVELPDLEKYPNFAHAEFLDCVVGPGDLLFIPRGWWHYVKSLDTSFSVSFWF</sequence>
<feature type="domain" description="JmjC" evidence="9">
    <location>
        <begin position="612"/>
        <end position="743"/>
    </location>
</feature>
<keyword evidence="6" id="KW-0539">Nucleus</keyword>
<evidence type="ECO:0000313" key="11">
    <source>
        <dbReference type="Proteomes" id="UP000320333"/>
    </source>
</evidence>
<name>A0A507FM21_9FUNG</name>
<keyword evidence="11" id="KW-1185">Reference proteome</keyword>
<evidence type="ECO:0000256" key="4">
    <source>
        <dbReference type="ARBA" id="ARBA00023002"/>
    </source>
</evidence>
<protein>
    <recommendedName>
        <fullName evidence="9">JmjC domain-containing protein</fullName>
    </recommendedName>
</protein>
<dbReference type="InterPro" id="IPR041667">
    <property type="entry name" value="Cupin_8"/>
</dbReference>
<evidence type="ECO:0000256" key="3">
    <source>
        <dbReference type="ARBA" id="ARBA00022723"/>
    </source>
</evidence>
<dbReference type="GO" id="GO:0005634">
    <property type="term" value="C:nucleus"/>
    <property type="evidence" value="ECO:0007669"/>
    <property type="project" value="UniProtKB-SubCell"/>
</dbReference>
<keyword evidence="3" id="KW-0479">Metal-binding</keyword>
<feature type="transmembrane region" description="Helical" evidence="8">
    <location>
        <begin position="93"/>
        <end position="113"/>
    </location>
</feature>
<dbReference type="SMART" id="SM00558">
    <property type="entry name" value="JmjC"/>
    <property type="match status" value="1"/>
</dbReference>
<evidence type="ECO:0000256" key="1">
    <source>
        <dbReference type="ARBA" id="ARBA00001954"/>
    </source>
</evidence>
<dbReference type="Proteomes" id="UP000320333">
    <property type="component" value="Unassembled WGS sequence"/>
</dbReference>
<feature type="transmembrane region" description="Helical" evidence="8">
    <location>
        <begin position="268"/>
        <end position="287"/>
    </location>
</feature>
<feature type="transmembrane region" description="Helical" evidence="8">
    <location>
        <begin position="236"/>
        <end position="256"/>
    </location>
</feature>
<evidence type="ECO:0000256" key="6">
    <source>
        <dbReference type="ARBA" id="ARBA00023242"/>
    </source>
</evidence>
<dbReference type="AlphaFoldDB" id="A0A507FM21"/>
<keyword evidence="8" id="KW-1133">Transmembrane helix</keyword>
<evidence type="ECO:0000256" key="2">
    <source>
        <dbReference type="ARBA" id="ARBA00004123"/>
    </source>
</evidence>
<keyword evidence="4" id="KW-0560">Oxidoreductase</keyword>
<comment type="cofactor">
    <cofactor evidence="1">
        <name>Fe(2+)</name>
        <dbReference type="ChEBI" id="CHEBI:29033"/>
    </cofactor>
</comment>
<comment type="subcellular location">
    <subcellularLocation>
        <location evidence="2">Nucleus</location>
    </subcellularLocation>
</comment>
<evidence type="ECO:0000256" key="7">
    <source>
        <dbReference type="SAM" id="MobiDB-lite"/>
    </source>
</evidence>